<accession>A0A0P1AVJ0</accession>
<dbReference type="RefSeq" id="XP_024582803.1">
    <property type="nucleotide sequence ID" value="XM_024717289.2"/>
</dbReference>
<evidence type="ECO:0000313" key="2">
    <source>
        <dbReference type="Proteomes" id="UP000054928"/>
    </source>
</evidence>
<name>A0A0P1AVJ0_PLAHL</name>
<evidence type="ECO:0000313" key="1">
    <source>
        <dbReference type="EMBL" id="CEG46434.1"/>
    </source>
</evidence>
<sequence length="77" mass="8796">MLQRLVQHTSIFKRQVTISGLVIAMQSHLQQYSPPYSSRVWEVGYGQQCLTLVLEKNYQTIYTLVQVHSAVLVSTLS</sequence>
<reference evidence="2" key="1">
    <citation type="submission" date="2014-09" db="EMBL/GenBank/DDBJ databases">
        <authorList>
            <person name="Sharma Rahul"/>
            <person name="Thines Marco"/>
        </authorList>
    </citation>
    <scope>NUCLEOTIDE SEQUENCE [LARGE SCALE GENOMIC DNA]</scope>
</reference>
<dbReference type="AlphaFoldDB" id="A0A0P1AVJ0"/>
<dbReference type="Proteomes" id="UP000054928">
    <property type="component" value="Unassembled WGS sequence"/>
</dbReference>
<proteinExistence type="predicted"/>
<dbReference type="GeneID" id="36409939"/>
<organism evidence="1 2">
    <name type="scientific">Plasmopara halstedii</name>
    <name type="common">Downy mildew of sunflower</name>
    <dbReference type="NCBI Taxonomy" id="4781"/>
    <lineage>
        <taxon>Eukaryota</taxon>
        <taxon>Sar</taxon>
        <taxon>Stramenopiles</taxon>
        <taxon>Oomycota</taxon>
        <taxon>Peronosporomycetes</taxon>
        <taxon>Peronosporales</taxon>
        <taxon>Peronosporaceae</taxon>
        <taxon>Plasmopara</taxon>
    </lineage>
</organism>
<dbReference type="EMBL" id="CCYD01002047">
    <property type="protein sequence ID" value="CEG46434.1"/>
    <property type="molecule type" value="Genomic_DNA"/>
</dbReference>
<protein>
    <submittedName>
        <fullName evidence="1">Uncharacterized protein</fullName>
    </submittedName>
</protein>
<keyword evidence="2" id="KW-1185">Reference proteome</keyword>